<dbReference type="EMBL" id="JAPDDP010000103">
    <property type="protein sequence ID" value="MDA0185209.1"/>
    <property type="molecule type" value="Genomic_DNA"/>
</dbReference>
<dbReference type="Proteomes" id="UP001147653">
    <property type="component" value="Unassembled WGS sequence"/>
</dbReference>
<dbReference type="RefSeq" id="WP_270029697.1">
    <property type="nucleotide sequence ID" value="NZ_JAPDDP010000103.1"/>
</dbReference>
<proteinExistence type="predicted"/>
<dbReference type="PANTHER" id="PTHR33164:SF104">
    <property type="entry name" value="TRANSCRIPTIONAL REGULATORY PROTEIN"/>
    <property type="match status" value="1"/>
</dbReference>
<dbReference type="GO" id="GO:0006950">
    <property type="term" value="P:response to stress"/>
    <property type="evidence" value="ECO:0007669"/>
    <property type="project" value="TreeGrafter"/>
</dbReference>
<accession>A0A9X3SB48</accession>
<dbReference type="PRINTS" id="PR00598">
    <property type="entry name" value="HTHMARR"/>
</dbReference>
<reference evidence="2" key="1">
    <citation type="submission" date="2022-10" db="EMBL/GenBank/DDBJ databases">
        <title>The WGS of Solirubrobacter phytolaccae KCTC 29190.</title>
        <authorList>
            <person name="Jiang Z."/>
        </authorList>
    </citation>
    <scope>NUCLEOTIDE SEQUENCE</scope>
    <source>
        <strain evidence="2">KCTC 29190</strain>
    </source>
</reference>
<dbReference type="InterPro" id="IPR036388">
    <property type="entry name" value="WH-like_DNA-bd_sf"/>
</dbReference>
<dbReference type="PROSITE" id="PS50995">
    <property type="entry name" value="HTH_MARR_2"/>
    <property type="match status" value="1"/>
</dbReference>
<dbReference type="Gene3D" id="1.10.10.10">
    <property type="entry name" value="Winged helix-like DNA-binding domain superfamily/Winged helix DNA-binding domain"/>
    <property type="match status" value="1"/>
</dbReference>
<dbReference type="PANTHER" id="PTHR33164">
    <property type="entry name" value="TRANSCRIPTIONAL REGULATOR, MARR FAMILY"/>
    <property type="match status" value="1"/>
</dbReference>
<dbReference type="SUPFAM" id="SSF46785">
    <property type="entry name" value="Winged helix' DNA-binding domain"/>
    <property type="match status" value="1"/>
</dbReference>
<evidence type="ECO:0000259" key="1">
    <source>
        <dbReference type="PROSITE" id="PS50995"/>
    </source>
</evidence>
<dbReference type="SMART" id="SM00347">
    <property type="entry name" value="HTH_MARR"/>
    <property type="match status" value="1"/>
</dbReference>
<protein>
    <submittedName>
        <fullName evidence="2">MarR family transcriptional regulator</fullName>
    </submittedName>
</protein>
<dbReference type="AlphaFoldDB" id="A0A9X3SB48"/>
<gene>
    <name evidence="2" type="ORF">OJ997_33200</name>
</gene>
<dbReference type="InterPro" id="IPR036390">
    <property type="entry name" value="WH_DNA-bd_sf"/>
</dbReference>
<comment type="caution">
    <text evidence="2">The sequence shown here is derived from an EMBL/GenBank/DDBJ whole genome shotgun (WGS) entry which is preliminary data.</text>
</comment>
<organism evidence="2 3">
    <name type="scientific">Solirubrobacter phytolaccae</name>
    <dbReference type="NCBI Taxonomy" id="1404360"/>
    <lineage>
        <taxon>Bacteria</taxon>
        <taxon>Bacillati</taxon>
        <taxon>Actinomycetota</taxon>
        <taxon>Thermoleophilia</taxon>
        <taxon>Solirubrobacterales</taxon>
        <taxon>Solirubrobacteraceae</taxon>
        <taxon>Solirubrobacter</taxon>
    </lineage>
</organism>
<keyword evidence="3" id="KW-1185">Reference proteome</keyword>
<evidence type="ECO:0000313" key="2">
    <source>
        <dbReference type="EMBL" id="MDA0185209.1"/>
    </source>
</evidence>
<feature type="domain" description="HTH marR-type" evidence="1">
    <location>
        <begin position="23"/>
        <end position="158"/>
    </location>
</feature>
<dbReference type="GO" id="GO:0003700">
    <property type="term" value="F:DNA-binding transcription factor activity"/>
    <property type="evidence" value="ECO:0007669"/>
    <property type="project" value="InterPro"/>
</dbReference>
<name>A0A9X3SB48_9ACTN</name>
<dbReference type="InterPro" id="IPR000835">
    <property type="entry name" value="HTH_MarR-typ"/>
</dbReference>
<evidence type="ECO:0000313" key="3">
    <source>
        <dbReference type="Proteomes" id="UP001147653"/>
    </source>
</evidence>
<dbReference type="Pfam" id="PF12802">
    <property type="entry name" value="MarR_2"/>
    <property type="match status" value="1"/>
</dbReference>
<dbReference type="InterPro" id="IPR039422">
    <property type="entry name" value="MarR/SlyA-like"/>
</dbReference>
<sequence length="163" mass="18084">MRDRVDEIIEQWGVERPELDASPIGVIGRMSRLSRALEARLEVVYREHGLEPGWHDLLATLRRQGPPFKLRPTDLMGSVMLTSSGTTKRLDKLEAAGLVTREPDPSDRRGTLIALTAKGLELIDAVTGPHLANEARLLEALDSEEREQLAALLRKLNLGLPPL</sequence>